<reference evidence="1" key="1">
    <citation type="journal article" date="2018" name="Genome Biol.">
        <title>SKESA: strategic k-mer extension for scrupulous assemblies.</title>
        <authorList>
            <person name="Souvorov A."/>
            <person name="Agarwala R."/>
            <person name="Lipman D.J."/>
        </authorList>
    </citation>
    <scope>NUCLEOTIDE SEQUENCE</scope>
    <source>
        <strain evidence="1">138-86</strain>
    </source>
</reference>
<dbReference type="AlphaFoldDB" id="A0A730K6A9"/>
<reference evidence="1" key="2">
    <citation type="submission" date="2018-07" db="EMBL/GenBank/DDBJ databases">
        <authorList>
            <consortium name="NCBI Pathogen Detection Project"/>
        </authorList>
    </citation>
    <scope>NUCLEOTIDE SEQUENCE</scope>
    <source>
        <strain evidence="1">138-86</strain>
    </source>
</reference>
<name>A0A730K6A9_SALHO</name>
<evidence type="ECO:0000313" key="1">
    <source>
        <dbReference type="EMBL" id="HAE3864527.1"/>
    </source>
</evidence>
<dbReference type="EMBL" id="DAARTJ010000092">
    <property type="protein sequence ID" value="HAE3864527.1"/>
    <property type="molecule type" value="Genomic_DNA"/>
</dbReference>
<accession>A0A730K6A9</accession>
<feature type="non-terminal residue" evidence="1">
    <location>
        <position position="93"/>
    </location>
</feature>
<organism evidence="1">
    <name type="scientific">Salmonella enterica subsp. houtenae serovar Houten</name>
    <dbReference type="NCBI Taxonomy" id="58100"/>
    <lineage>
        <taxon>Bacteria</taxon>
        <taxon>Pseudomonadati</taxon>
        <taxon>Pseudomonadota</taxon>
        <taxon>Gammaproteobacteria</taxon>
        <taxon>Enterobacterales</taxon>
        <taxon>Enterobacteriaceae</taxon>
        <taxon>Salmonella</taxon>
    </lineage>
</organism>
<proteinExistence type="predicted"/>
<protein>
    <submittedName>
        <fullName evidence="1">Uncharacterized protein</fullName>
    </submittedName>
</protein>
<comment type="caution">
    <text evidence="1">The sequence shown here is derived from an EMBL/GenBank/DDBJ whole genome shotgun (WGS) entry which is preliminary data.</text>
</comment>
<gene>
    <name evidence="1" type="ORF">GND52_004567</name>
</gene>
<sequence>MKPVKRLYLSTDEIHLADASLVLELNSCGRGFITAQTTTDYTGKLVRLDVGYSGLLLRWFTGYVERSQPAENGYQRLFVRELAGVFERMWPCS</sequence>